<name>A0AAV0T3F8_9STRA</name>
<keyword evidence="3 9" id="KW-0812">Transmembrane</keyword>
<evidence type="ECO:0000256" key="4">
    <source>
        <dbReference type="ARBA" id="ARBA00022832"/>
    </source>
</evidence>
<feature type="transmembrane region" description="Helical" evidence="10">
    <location>
        <begin position="230"/>
        <end position="249"/>
    </location>
</feature>
<evidence type="ECO:0000313" key="11">
    <source>
        <dbReference type="EMBL" id="CAI5711846.1"/>
    </source>
</evidence>
<comment type="caution">
    <text evidence="11">The sequence shown here is derived from an EMBL/GenBank/DDBJ whole genome shotgun (WGS) entry which is preliminary data.</text>
</comment>
<comment type="similarity">
    <text evidence="2 9">Belongs to the fatty acid desaturase type 1 family.</text>
</comment>
<accession>A0AAV0T3F8</accession>
<dbReference type="GO" id="GO:0005789">
    <property type="term" value="C:endoplasmic reticulum membrane"/>
    <property type="evidence" value="ECO:0007669"/>
    <property type="project" value="TreeGrafter"/>
</dbReference>
<feature type="transmembrane region" description="Helical" evidence="10">
    <location>
        <begin position="261"/>
        <end position="281"/>
    </location>
</feature>
<keyword evidence="9" id="KW-0444">Lipid biosynthesis</keyword>
<organism evidence="11 12">
    <name type="scientific">Peronospora destructor</name>
    <dbReference type="NCBI Taxonomy" id="86335"/>
    <lineage>
        <taxon>Eukaryota</taxon>
        <taxon>Sar</taxon>
        <taxon>Stramenopiles</taxon>
        <taxon>Oomycota</taxon>
        <taxon>Peronosporomycetes</taxon>
        <taxon>Peronosporales</taxon>
        <taxon>Peronosporaceae</taxon>
        <taxon>Peronospora</taxon>
    </lineage>
</organism>
<dbReference type="AlphaFoldDB" id="A0AAV0T3F8"/>
<dbReference type="GO" id="GO:0005506">
    <property type="term" value="F:iron ion binding"/>
    <property type="evidence" value="ECO:0007669"/>
    <property type="project" value="TreeGrafter"/>
</dbReference>
<dbReference type="PANTHER" id="PTHR11351">
    <property type="entry name" value="ACYL-COA DESATURASE"/>
    <property type="match status" value="1"/>
</dbReference>
<dbReference type="PIRSF" id="PIRSF000345">
    <property type="entry name" value="OLE1"/>
    <property type="match status" value="1"/>
</dbReference>
<evidence type="ECO:0000313" key="12">
    <source>
        <dbReference type="Proteomes" id="UP001162029"/>
    </source>
</evidence>
<dbReference type="PRINTS" id="PR00075">
    <property type="entry name" value="FACDDSATRASE"/>
</dbReference>
<gene>
    <name evidence="11" type="ORF">PDE001_LOCUS687</name>
</gene>
<keyword evidence="5 10" id="KW-1133">Transmembrane helix</keyword>
<proteinExistence type="inferred from homology"/>
<dbReference type="EMBL" id="CANTFM010000113">
    <property type="protein sequence ID" value="CAI5711846.1"/>
    <property type="molecule type" value="Genomic_DNA"/>
</dbReference>
<evidence type="ECO:0000256" key="7">
    <source>
        <dbReference type="ARBA" id="ARBA00023098"/>
    </source>
</evidence>
<evidence type="ECO:0000256" key="2">
    <source>
        <dbReference type="ARBA" id="ARBA00009295"/>
    </source>
</evidence>
<dbReference type="GO" id="GO:0006636">
    <property type="term" value="P:unsaturated fatty acid biosynthetic process"/>
    <property type="evidence" value="ECO:0007669"/>
    <property type="project" value="InterPro"/>
</dbReference>
<evidence type="ECO:0000256" key="10">
    <source>
        <dbReference type="SAM" id="Phobius"/>
    </source>
</evidence>
<comment type="cofactor">
    <cofactor evidence="9">
        <name>Fe(2+)</name>
        <dbReference type="ChEBI" id="CHEBI:29033"/>
    </cofactor>
</comment>
<protein>
    <recommendedName>
        <fullName evidence="13">Fatty acid desaturase domain-containing protein</fullName>
    </recommendedName>
</protein>
<dbReference type="Proteomes" id="UP001162029">
    <property type="component" value="Unassembled WGS sequence"/>
</dbReference>
<evidence type="ECO:0000256" key="8">
    <source>
        <dbReference type="ARBA" id="ARBA00023136"/>
    </source>
</evidence>
<comment type="domain">
    <text evidence="9">The histidine box domains are involved in binding the catalytic metal ions.</text>
</comment>
<evidence type="ECO:0000256" key="5">
    <source>
        <dbReference type="ARBA" id="ARBA00022989"/>
    </source>
</evidence>
<feature type="transmembrane region" description="Helical" evidence="10">
    <location>
        <begin position="82"/>
        <end position="101"/>
    </location>
</feature>
<dbReference type="GO" id="GO:0004768">
    <property type="term" value="F:stearoyl-CoA 9-desaturase activity"/>
    <property type="evidence" value="ECO:0007669"/>
    <property type="project" value="InterPro"/>
</dbReference>
<dbReference type="InterPro" id="IPR009160">
    <property type="entry name" value="Acyl-CoA_deSatase_haem/ster-bd"/>
</dbReference>
<keyword evidence="4" id="KW-0276">Fatty acid metabolism</keyword>
<dbReference type="CDD" id="cd03505">
    <property type="entry name" value="Delta9-FADS-like"/>
    <property type="match status" value="1"/>
</dbReference>
<feature type="transmembrane region" description="Helical" evidence="10">
    <location>
        <begin position="113"/>
        <end position="132"/>
    </location>
</feature>
<dbReference type="PANTHER" id="PTHR11351:SF101">
    <property type="entry name" value="FATTY ACID DESATURASE DOMAIN-CONTAINING PROTEIN"/>
    <property type="match status" value="1"/>
</dbReference>
<keyword evidence="9" id="KW-0275">Fatty acid biosynthesis</keyword>
<keyword evidence="8 10" id="KW-0472">Membrane</keyword>
<comment type="subcellular location">
    <subcellularLocation>
        <location evidence="1">Membrane</location>
        <topology evidence="1">Multi-pass membrane protein</topology>
    </subcellularLocation>
</comment>
<evidence type="ECO:0000256" key="1">
    <source>
        <dbReference type="ARBA" id="ARBA00004141"/>
    </source>
</evidence>
<keyword evidence="12" id="KW-1185">Reference proteome</keyword>
<evidence type="ECO:0000256" key="6">
    <source>
        <dbReference type="ARBA" id="ARBA00023002"/>
    </source>
</evidence>
<evidence type="ECO:0000256" key="3">
    <source>
        <dbReference type="ARBA" id="ARBA00022692"/>
    </source>
</evidence>
<keyword evidence="6 9" id="KW-0560">Oxidoreductase</keyword>
<dbReference type="InterPro" id="IPR015876">
    <property type="entry name" value="Acyl-CoA_DS"/>
</dbReference>
<keyword evidence="7" id="KW-0443">Lipid metabolism</keyword>
<evidence type="ECO:0008006" key="13">
    <source>
        <dbReference type="Google" id="ProtNLM"/>
    </source>
</evidence>
<reference evidence="11" key="1">
    <citation type="submission" date="2022-12" db="EMBL/GenBank/DDBJ databases">
        <authorList>
            <person name="Webb A."/>
        </authorList>
    </citation>
    <scope>NUCLEOTIDE SEQUENCE</scope>
    <source>
        <strain evidence="11">Pd1</strain>
    </source>
</reference>
<sequence>MSNSWPVTGQSPRMMMSLHSTTCQVLARSDLLKMATEKSVVRPRFNAAVSTSAVDEHYAKEDEGELFTEEQAETDFQWPEVVWYNVIVLVLWHVGALYSLLFVIPHCSLKQVLVLWIMLWFVTGLGITAGAHRLWSHRSYKAKLPLRVFLMLCNSMAFEGTIFEWSRDHRVHHKGSDTTADPHNSKRGLFFSHMGWVMVRKHKNVRIAGEKLDFSDLLADPVVTFQIGHYLKMVLLMCYLVPTVLGYYLGSPWAGFWVGGVFRHVWVLHMTWMVNSVTHFFGYKPYDRNIHAVENLFVALGALGEGYHNYHHKYPSDYATSEWGILSGQFNPTKAFIDFCALIGQAYDLKRSRTAARTRENVTKQAREERLKSAMNPAISWWDRQLSQLFFGKTEAHIFQ</sequence>
<evidence type="ECO:0000256" key="9">
    <source>
        <dbReference type="RuleBase" id="RU000581"/>
    </source>
</evidence>